<feature type="transmembrane region" description="Helical" evidence="2">
    <location>
        <begin position="52"/>
        <end position="70"/>
    </location>
</feature>
<keyword evidence="2" id="KW-1133">Transmembrane helix</keyword>
<dbReference type="Proteomes" id="UP000811246">
    <property type="component" value="Chromosome 1"/>
</dbReference>
<feature type="region of interest" description="Disordered" evidence="1">
    <location>
        <begin position="114"/>
        <end position="154"/>
    </location>
</feature>
<feature type="compositionally biased region" description="Acidic residues" evidence="1">
    <location>
        <begin position="126"/>
        <end position="153"/>
    </location>
</feature>
<evidence type="ECO:0000256" key="1">
    <source>
        <dbReference type="SAM" id="MobiDB-lite"/>
    </source>
</evidence>
<evidence type="ECO:0000313" key="4">
    <source>
        <dbReference type="Proteomes" id="UP000811246"/>
    </source>
</evidence>
<protein>
    <recommendedName>
        <fullName evidence="5">Transmembrane protein</fullName>
    </recommendedName>
</protein>
<gene>
    <name evidence="3" type="ORF">I3842_01G263300</name>
</gene>
<evidence type="ECO:0008006" key="5">
    <source>
        <dbReference type="Google" id="ProtNLM"/>
    </source>
</evidence>
<reference evidence="3" key="1">
    <citation type="submission" date="2021-01" db="EMBL/GenBank/DDBJ databases">
        <authorList>
            <person name="Lovell J.T."/>
            <person name="Bentley N."/>
            <person name="Bhattarai G."/>
            <person name="Jenkins J.W."/>
            <person name="Sreedasyam A."/>
            <person name="Alarcon Y."/>
            <person name="Bock C."/>
            <person name="Boston L."/>
            <person name="Carlson J."/>
            <person name="Cervantes K."/>
            <person name="Clermont K."/>
            <person name="Krom N."/>
            <person name="Kubenka K."/>
            <person name="Mamidi S."/>
            <person name="Mattison C."/>
            <person name="Monteros M."/>
            <person name="Pisani C."/>
            <person name="Plott C."/>
            <person name="Rajasekar S."/>
            <person name="Rhein H.S."/>
            <person name="Rohla C."/>
            <person name="Song M."/>
            <person name="Hilaire R.S."/>
            <person name="Shu S."/>
            <person name="Wells L."/>
            <person name="Wang X."/>
            <person name="Webber J."/>
            <person name="Heerema R.J."/>
            <person name="Klein P."/>
            <person name="Conner P."/>
            <person name="Grauke L."/>
            <person name="Grimwood J."/>
            <person name="Schmutz J."/>
            <person name="Randall J.J."/>
        </authorList>
    </citation>
    <scope>NUCLEOTIDE SEQUENCE</scope>
    <source>
        <tissue evidence="3">Leaf</tissue>
    </source>
</reference>
<keyword evidence="2" id="KW-0812">Transmembrane</keyword>
<evidence type="ECO:0000256" key="2">
    <source>
        <dbReference type="SAM" id="Phobius"/>
    </source>
</evidence>
<keyword evidence="2" id="KW-0472">Membrane</keyword>
<accession>A0A922KBG5</accession>
<dbReference type="AlphaFoldDB" id="A0A922KBG5"/>
<dbReference type="EMBL" id="CM031825">
    <property type="protein sequence ID" value="KAG6734229.1"/>
    <property type="molecule type" value="Genomic_DNA"/>
</dbReference>
<evidence type="ECO:0000313" key="3">
    <source>
        <dbReference type="EMBL" id="KAG6734229.1"/>
    </source>
</evidence>
<sequence>MKKGSVHLLLILCLTILLTFLMISLSLSLSVSKQHNPFLSTYESIVVKRSGRVTVFFMFNVIVITIFINGSCNKPSTEDFDWSLSFPHLVYEAEDTHYNEATWKAYDHVDSDPEDANGYHARTDDEGYNDEDIDDDGSNDDDDDLDSDEEEQDYKDLERRIEEFIAKIYKQRREELIYERLSFSSRPLIICAC</sequence>
<comment type="caution">
    <text evidence="3">The sequence shown here is derived from an EMBL/GenBank/DDBJ whole genome shotgun (WGS) entry which is preliminary data.</text>
</comment>
<organism evidence="3 4">
    <name type="scientific">Carya illinoinensis</name>
    <name type="common">Pecan</name>
    <dbReference type="NCBI Taxonomy" id="32201"/>
    <lineage>
        <taxon>Eukaryota</taxon>
        <taxon>Viridiplantae</taxon>
        <taxon>Streptophyta</taxon>
        <taxon>Embryophyta</taxon>
        <taxon>Tracheophyta</taxon>
        <taxon>Spermatophyta</taxon>
        <taxon>Magnoliopsida</taxon>
        <taxon>eudicotyledons</taxon>
        <taxon>Gunneridae</taxon>
        <taxon>Pentapetalae</taxon>
        <taxon>rosids</taxon>
        <taxon>fabids</taxon>
        <taxon>Fagales</taxon>
        <taxon>Juglandaceae</taxon>
        <taxon>Carya</taxon>
    </lineage>
</organism>
<dbReference type="PANTHER" id="PTHR36595">
    <property type="entry name" value="TRANSMEMBRANE PROTEIN"/>
    <property type="match status" value="1"/>
</dbReference>
<dbReference type="PANTHER" id="PTHR36595:SF2">
    <property type="entry name" value="SERINE_THREONINE-PROTEIN KINASE FHKB-RELATED"/>
    <property type="match status" value="1"/>
</dbReference>
<proteinExistence type="predicted"/>
<name>A0A922KBG5_CARIL</name>